<dbReference type="InterPro" id="IPR052018">
    <property type="entry name" value="PHP_domain"/>
</dbReference>
<accession>A0ABN2ZSC9</accession>
<gene>
    <name evidence="2" type="ORF">GCM10009844_23160</name>
</gene>
<dbReference type="PANTHER" id="PTHR42924:SF3">
    <property type="entry name" value="POLYMERASE_HISTIDINOL PHOSPHATASE N-TERMINAL DOMAIN-CONTAINING PROTEIN"/>
    <property type="match status" value="1"/>
</dbReference>
<dbReference type="InterPro" id="IPR016195">
    <property type="entry name" value="Pol/histidinol_Pase-like"/>
</dbReference>
<dbReference type="Gene3D" id="3.20.20.140">
    <property type="entry name" value="Metal-dependent hydrolases"/>
    <property type="match status" value="1"/>
</dbReference>
<dbReference type="NCBIfam" id="NF038032">
    <property type="entry name" value="CehA_McbA_metalo"/>
    <property type="match status" value="1"/>
</dbReference>
<protein>
    <submittedName>
        <fullName evidence="2">CehA/McbA family metallohydrolase</fullName>
    </submittedName>
</protein>
<evidence type="ECO:0000259" key="1">
    <source>
        <dbReference type="SMART" id="SM00481"/>
    </source>
</evidence>
<dbReference type="RefSeq" id="WP_344151839.1">
    <property type="nucleotide sequence ID" value="NZ_BAAAQR010000006.1"/>
</dbReference>
<proteinExistence type="predicted"/>
<reference evidence="2 3" key="1">
    <citation type="journal article" date="2019" name="Int. J. Syst. Evol. Microbiol.">
        <title>The Global Catalogue of Microorganisms (GCM) 10K type strain sequencing project: providing services to taxonomists for standard genome sequencing and annotation.</title>
        <authorList>
            <consortium name="The Broad Institute Genomics Platform"/>
            <consortium name="The Broad Institute Genome Sequencing Center for Infectious Disease"/>
            <person name="Wu L."/>
            <person name="Ma J."/>
        </authorList>
    </citation>
    <scope>NUCLEOTIDE SEQUENCE [LARGE SCALE GENOMIC DNA]</scope>
    <source>
        <strain evidence="2 3">JCM 16022</strain>
    </source>
</reference>
<sequence length="504" mass="53355">MCDHHLDRRSLFLAGAGVATSAALVTFEPAAAGTVIGRTFRGEFSDPDTADWHYLPFRVPKGVSTIEVSYDFDPTDTGFGFSYNVVDIGIFDPSGHGIGDAAGFRGWSGGARRHFRISRTSATPGYLAGPITPGVWNVLLGPYQIVPPGTPWRVDVRLHYGPKGPVFEADPAPRRVPGTGPGWYRGDLHVHTRHSDGARTQTQVLAAARAAGLDFLGSSDHNTSAATLVWGRHVPDDFLVMSGEEVTTRSGHWLAVGLPAGAWIDWRYRAEDGQLPRFTERVRRLGGMAIAAHPFNPLPSIRWDYGYDYADMDAVEIWNGPWTGDDQTALEHWHALLVSGRFVPVVGNSDSHNDSQAVGLAQTVVRADNLGTTAIVEALKGGHAWLAESSTVELVFEATLGEARAECGDRLAAAAGDLVDVRLEVAGVPGCLAQVHGPAGVLAGAVADDAGTVAVTVQVPAGATPFVRAEVRRPAQVVVDPTAGSTAPMVALTNPVFVGSSTAG</sequence>
<keyword evidence="3" id="KW-1185">Reference proteome</keyword>
<dbReference type="InterPro" id="IPR006311">
    <property type="entry name" value="TAT_signal"/>
</dbReference>
<dbReference type="CDD" id="cd07432">
    <property type="entry name" value="PHP_HisPPase"/>
    <property type="match status" value="1"/>
</dbReference>
<dbReference type="SMART" id="SM00481">
    <property type="entry name" value="POLIIIAc"/>
    <property type="match status" value="1"/>
</dbReference>
<dbReference type="Proteomes" id="UP001501771">
    <property type="component" value="Unassembled WGS sequence"/>
</dbReference>
<organism evidence="2 3">
    <name type="scientific">Nocardioides koreensis</name>
    <dbReference type="NCBI Taxonomy" id="433651"/>
    <lineage>
        <taxon>Bacteria</taxon>
        <taxon>Bacillati</taxon>
        <taxon>Actinomycetota</taxon>
        <taxon>Actinomycetes</taxon>
        <taxon>Propionibacteriales</taxon>
        <taxon>Nocardioidaceae</taxon>
        <taxon>Nocardioides</taxon>
    </lineage>
</organism>
<evidence type="ECO:0000313" key="2">
    <source>
        <dbReference type="EMBL" id="GAA2146701.1"/>
    </source>
</evidence>
<dbReference type="InterPro" id="IPR003141">
    <property type="entry name" value="Pol/His_phosphatase_N"/>
</dbReference>
<name>A0ABN2ZSC9_9ACTN</name>
<dbReference type="SUPFAM" id="SSF89550">
    <property type="entry name" value="PHP domain-like"/>
    <property type="match status" value="1"/>
</dbReference>
<feature type="domain" description="Polymerase/histidinol phosphatase N-terminal" evidence="1">
    <location>
        <begin position="186"/>
        <end position="250"/>
    </location>
</feature>
<dbReference type="PROSITE" id="PS51318">
    <property type="entry name" value="TAT"/>
    <property type="match status" value="1"/>
</dbReference>
<comment type="caution">
    <text evidence="2">The sequence shown here is derived from an EMBL/GenBank/DDBJ whole genome shotgun (WGS) entry which is preliminary data.</text>
</comment>
<dbReference type="EMBL" id="BAAAQR010000006">
    <property type="protein sequence ID" value="GAA2146701.1"/>
    <property type="molecule type" value="Genomic_DNA"/>
</dbReference>
<dbReference type="PANTHER" id="PTHR42924">
    <property type="entry name" value="EXONUCLEASE"/>
    <property type="match status" value="1"/>
</dbReference>
<evidence type="ECO:0000313" key="3">
    <source>
        <dbReference type="Proteomes" id="UP001501771"/>
    </source>
</evidence>